<dbReference type="Gene3D" id="3.40.630.30">
    <property type="match status" value="1"/>
</dbReference>
<dbReference type="NCBIfam" id="TIGR03585">
    <property type="entry name" value="PseH"/>
    <property type="match status" value="1"/>
</dbReference>
<dbReference type="PANTHER" id="PTHR43415">
    <property type="entry name" value="SPERMIDINE N(1)-ACETYLTRANSFERASE"/>
    <property type="match status" value="1"/>
</dbReference>
<proteinExistence type="predicted"/>
<dbReference type="InterPro" id="IPR000182">
    <property type="entry name" value="GNAT_dom"/>
</dbReference>
<reference evidence="1" key="1">
    <citation type="submission" date="2017-07" db="EMBL/GenBank/DDBJ databases">
        <authorList>
            <person name="Sun Z.S."/>
            <person name="Albrecht U."/>
            <person name="Echele G."/>
            <person name="Lee C.C."/>
        </authorList>
    </citation>
    <scope>NUCLEOTIDE SEQUENCE</scope>
    <source>
        <strain evidence="1">Ab836</strain>
    </source>
</reference>
<name>A0A249JKW8_ACIBA</name>
<dbReference type="PROSITE" id="PS51186">
    <property type="entry name" value="GNAT"/>
    <property type="match status" value="1"/>
</dbReference>
<dbReference type="GO" id="GO:0016747">
    <property type="term" value="F:acyltransferase activity, transferring groups other than amino-acyl groups"/>
    <property type="evidence" value="ECO:0007669"/>
    <property type="project" value="InterPro"/>
</dbReference>
<dbReference type="Pfam" id="PF13302">
    <property type="entry name" value="Acetyltransf_3"/>
    <property type="match status" value="1"/>
</dbReference>
<dbReference type="EMBL" id="MF522812">
    <property type="protein sequence ID" value="ASY01716.1"/>
    <property type="molecule type" value="Genomic_DNA"/>
</dbReference>
<evidence type="ECO:0000313" key="1">
    <source>
        <dbReference type="EMBL" id="ASY01716.1"/>
    </source>
</evidence>
<dbReference type="AlphaFoldDB" id="A0A249JKW8"/>
<dbReference type="RefSeq" id="WP_000886734.1">
    <property type="nucleotide sequence ID" value="NZ_CAJHFC010000006.1"/>
</dbReference>
<protein>
    <submittedName>
        <fullName evidence="1">PsaE</fullName>
    </submittedName>
</protein>
<accession>A0A249JKW8</accession>
<dbReference type="PANTHER" id="PTHR43415:SF3">
    <property type="entry name" value="GNAT-FAMILY ACETYLTRANSFERASE"/>
    <property type="match status" value="1"/>
</dbReference>
<dbReference type="SUPFAM" id="SSF55729">
    <property type="entry name" value="Acyl-CoA N-acyltransferases (Nat)"/>
    <property type="match status" value="1"/>
</dbReference>
<organism evidence="1">
    <name type="scientific">Acinetobacter baumannii</name>
    <dbReference type="NCBI Taxonomy" id="470"/>
    <lineage>
        <taxon>Bacteria</taxon>
        <taxon>Pseudomonadati</taxon>
        <taxon>Pseudomonadota</taxon>
        <taxon>Gammaproteobacteria</taxon>
        <taxon>Moraxellales</taxon>
        <taxon>Moraxellaceae</taxon>
        <taxon>Acinetobacter</taxon>
        <taxon>Acinetobacter calcoaceticus/baumannii complex</taxon>
    </lineage>
</organism>
<dbReference type="InterPro" id="IPR020036">
    <property type="entry name" value="PseH"/>
</dbReference>
<dbReference type="InterPro" id="IPR016181">
    <property type="entry name" value="Acyl_CoA_acyltransferase"/>
</dbReference>
<gene>
    <name evidence="1" type="primary">psaE</name>
</gene>
<sequence length="171" mass="20442">MLDQKNAQLRLLSHDDLEMVLQWRNHDDIRKWMVNSDIIALSDHFAWFERNKNRTDRLFYIFEYQQQPQGYISFVMIPNSTAYEWGFYIKPDAEKGMGQLLGNVALNHAFNKLGLEKVFGQVLSFNDKSLNFHKKMGFVQEGLLRKHFKDQRGEFDIYQFGLLRTEWLEDK</sequence>